<feature type="coiled-coil region" evidence="1">
    <location>
        <begin position="201"/>
        <end position="228"/>
    </location>
</feature>
<proteinExistence type="predicted"/>
<dbReference type="Proteomes" id="UP001497644">
    <property type="component" value="Chromosome 15"/>
</dbReference>
<dbReference type="AlphaFoldDB" id="A0AAV2NFZ2"/>
<dbReference type="EMBL" id="OZ034838">
    <property type="protein sequence ID" value="CAL1679116.1"/>
    <property type="molecule type" value="Genomic_DNA"/>
</dbReference>
<feature type="coiled-coil region" evidence="1">
    <location>
        <begin position="130"/>
        <end position="164"/>
    </location>
</feature>
<gene>
    <name evidence="2" type="ORF">LPLAT_LOCUS4852</name>
</gene>
<keyword evidence="1" id="KW-0175">Coiled coil</keyword>
<evidence type="ECO:0000313" key="2">
    <source>
        <dbReference type="EMBL" id="CAL1679116.1"/>
    </source>
</evidence>
<reference evidence="2" key="1">
    <citation type="submission" date="2024-04" db="EMBL/GenBank/DDBJ databases">
        <authorList>
            <consortium name="Molecular Ecology Group"/>
        </authorList>
    </citation>
    <scope>NUCLEOTIDE SEQUENCE</scope>
</reference>
<sequence>MEASASSEIDLESVESSRSNTITSYIREFITLRKAAKTSDEKVEKLKKHMSNLVESNCNIEANLNKLEQNAFDIDAKITTATKIQVEKKQELTDLQNARANTLHKQWSNCLSEVGNYASDFSKWITEYSNDVLMKNIEDHQEECKKTGNELAILKQEVDDMIKKYDLNYIEANIDDVDDLQNLDSVISDIKSSNSKLMHNVRSAENAVNKIQMRIKRYKIAVNEYKTKEKTNTF</sequence>
<evidence type="ECO:0000256" key="1">
    <source>
        <dbReference type="SAM" id="Coils"/>
    </source>
</evidence>
<accession>A0AAV2NFZ2</accession>
<name>A0AAV2NFZ2_9HYME</name>
<evidence type="ECO:0000313" key="3">
    <source>
        <dbReference type="Proteomes" id="UP001497644"/>
    </source>
</evidence>
<keyword evidence="3" id="KW-1185">Reference proteome</keyword>
<protein>
    <submittedName>
        <fullName evidence="2">Uncharacterized protein</fullName>
    </submittedName>
</protein>
<organism evidence="2 3">
    <name type="scientific">Lasius platythorax</name>
    <dbReference type="NCBI Taxonomy" id="488582"/>
    <lineage>
        <taxon>Eukaryota</taxon>
        <taxon>Metazoa</taxon>
        <taxon>Ecdysozoa</taxon>
        <taxon>Arthropoda</taxon>
        <taxon>Hexapoda</taxon>
        <taxon>Insecta</taxon>
        <taxon>Pterygota</taxon>
        <taxon>Neoptera</taxon>
        <taxon>Endopterygota</taxon>
        <taxon>Hymenoptera</taxon>
        <taxon>Apocrita</taxon>
        <taxon>Aculeata</taxon>
        <taxon>Formicoidea</taxon>
        <taxon>Formicidae</taxon>
        <taxon>Formicinae</taxon>
        <taxon>Lasius</taxon>
        <taxon>Lasius</taxon>
    </lineage>
</organism>